<evidence type="ECO:0000259" key="13">
    <source>
        <dbReference type="PROSITE" id="PS50885"/>
    </source>
</evidence>
<dbReference type="SMART" id="SM00304">
    <property type="entry name" value="HAMP"/>
    <property type="match status" value="1"/>
</dbReference>
<evidence type="ECO:0000256" key="4">
    <source>
        <dbReference type="ARBA" id="ARBA00022553"/>
    </source>
</evidence>
<evidence type="ECO:0000256" key="7">
    <source>
        <dbReference type="ARBA" id="ARBA00022777"/>
    </source>
</evidence>
<evidence type="ECO:0000259" key="12">
    <source>
        <dbReference type="PROSITE" id="PS50109"/>
    </source>
</evidence>
<dbReference type="PANTHER" id="PTHR45436">
    <property type="entry name" value="SENSOR HISTIDINE KINASE YKOH"/>
    <property type="match status" value="1"/>
</dbReference>
<feature type="domain" description="HAMP" evidence="13">
    <location>
        <begin position="196"/>
        <end position="250"/>
    </location>
</feature>
<keyword evidence="4" id="KW-0597">Phosphoprotein</keyword>
<keyword evidence="8 11" id="KW-1133">Transmembrane helix</keyword>
<proteinExistence type="predicted"/>
<keyword evidence="15" id="KW-1185">Reference proteome</keyword>
<dbReference type="SUPFAM" id="SSF55874">
    <property type="entry name" value="ATPase domain of HSP90 chaperone/DNA topoisomerase II/histidine kinase"/>
    <property type="match status" value="1"/>
</dbReference>
<dbReference type="PRINTS" id="PR00344">
    <property type="entry name" value="BCTRLSENSOR"/>
</dbReference>
<dbReference type="PROSITE" id="PS50885">
    <property type="entry name" value="HAMP"/>
    <property type="match status" value="1"/>
</dbReference>
<evidence type="ECO:0000256" key="11">
    <source>
        <dbReference type="SAM" id="Phobius"/>
    </source>
</evidence>
<keyword evidence="5" id="KW-0808">Transferase</keyword>
<dbReference type="EC" id="2.7.13.3" evidence="3"/>
<dbReference type="SUPFAM" id="SSF47384">
    <property type="entry name" value="Homodimeric domain of signal transducing histidine kinase"/>
    <property type="match status" value="1"/>
</dbReference>
<name>A0ABS4D8R3_9CHLR</name>
<keyword evidence="10 11" id="KW-0472">Membrane</keyword>
<accession>A0ABS4D8R3</accession>
<keyword evidence="7" id="KW-0418">Kinase</keyword>
<protein>
    <recommendedName>
        <fullName evidence="3">histidine kinase</fullName>
        <ecNumber evidence="3">2.7.13.3</ecNumber>
    </recommendedName>
</protein>
<feature type="transmembrane region" description="Helical" evidence="11">
    <location>
        <begin position="7"/>
        <end position="30"/>
    </location>
</feature>
<evidence type="ECO:0000256" key="10">
    <source>
        <dbReference type="ARBA" id="ARBA00023136"/>
    </source>
</evidence>
<evidence type="ECO:0000256" key="8">
    <source>
        <dbReference type="ARBA" id="ARBA00022989"/>
    </source>
</evidence>
<dbReference type="Proteomes" id="UP001193081">
    <property type="component" value="Unassembled WGS sequence"/>
</dbReference>
<evidence type="ECO:0000256" key="9">
    <source>
        <dbReference type="ARBA" id="ARBA00023012"/>
    </source>
</evidence>
<comment type="subcellular location">
    <subcellularLocation>
        <location evidence="2">Membrane</location>
    </subcellularLocation>
</comment>
<dbReference type="Pfam" id="PF00672">
    <property type="entry name" value="HAMP"/>
    <property type="match status" value="1"/>
</dbReference>
<dbReference type="InterPro" id="IPR003594">
    <property type="entry name" value="HATPase_dom"/>
</dbReference>
<dbReference type="SMART" id="SM00387">
    <property type="entry name" value="HATPase_c"/>
    <property type="match status" value="1"/>
</dbReference>
<dbReference type="Gene3D" id="1.10.287.130">
    <property type="match status" value="1"/>
</dbReference>
<dbReference type="InterPro" id="IPR036890">
    <property type="entry name" value="HATPase_C_sf"/>
</dbReference>
<comment type="caution">
    <text evidence="14">The sequence shown here is derived from an EMBL/GenBank/DDBJ whole genome shotgun (WGS) entry which is preliminary data.</text>
</comment>
<dbReference type="Pfam" id="PF00512">
    <property type="entry name" value="HisKA"/>
    <property type="match status" value="1"/>
</dbReference>
<evidence type="ECO:0000256" key="1">
    <source>
        <dbReference type="ARBA" id="ARBA00000085"/>
    </source>
</evidence>
<dbReference type="PROSITE" id="PS51257">
    <property type="entry name" value="PROKAR_LIPOPROTEIN"/>
    <property type="match status" value="1"/>
</dbReference>
<evidence type="ECO:0000256" key="3">
    <source>
        <dbReference type="ARBA" id="ARBA00012438"/>
    </source>
</evidence>
<dbReference type="CDD" id="cd00082">
    <property type="entry name" value="HisKA"/>
    <property type="match status" value="1"/>
</dbReference>
<dbReference type="Pfam" id="PF02518">
    <property type="entry name" value="HATPase_c"/>
    <property type="match status" value="1"/>
</dbReference>
<evidence type="ECO:0000313" key="15">
    <source>
        <dbReference type="Proteomes" id="UP001193081"/>
    </source>
</evidence>
<evidence type="ECO:0000313" key="14">
    <source>
        <dbReference type="EMBL" id="MBP1465827.1"/>
    </source>
</evidence>
<dbReference type="PANTHER" id="PTHR45436:SF5">
    <property type="entry name" value="SENSOR HISTIDINE KINASE TRCS"/>
    <property type="match status" value="1"/>
</dbReference>
<dbReference type="InterPro" id="IPR003661">
    <property type="entry name" value="HisK_dim/P_dom"/>
</dbReference>
<dbReference type="SMART" id="SM00388">
    <property type="entry name" value="HisKA"/>
    <property type="match status" value="1"/>
</dbReference>
<dbReference type="RefSeq" id="WP_135477854.1">
    <property type="nucleotide sequence ID" value="NZ_SIJK02000012.1"/>
</dbReference>
<dbReference type="InterPro" id="IPR036097">
    <property type="entry name" value="HisK_dim/P_sf"/>
</dbReference>
<dbReference type="PROSITE" id="PS50109">
    <property type="entry name" value="HIS_KIN"/>
    <property type="match status" value="1"/>
</dbReference>
<keyword evidence="9" id="KW-0902">Two-component regulatory system</keyword>
<feature type="domain" description="Histidine kinase" evidence="12">
    <location>
        <begin position="258"/>
        <end position="472"/>
    </location>
</feature>
<dbReference type="Gene3D" id="6.10.340.10">
    <property type="match status" value="1"/>
</dbReference>
<dbReference type="InterPro" id="IPR005467">
    <property type="entry name" value="His_kinase_dom"/>
</dbReference>
<dbReference type="Gene3D" id="3.30.565.10">
    <property type="entry name" value="Histidine kinase-like ATPase, C-terminal domain"/>
    <property type="match status" value="1"/>
</dbReference>
<dbReference type="InterPro" id="IPR003660">
    <property type="entry name" value="HAMP_dom"/>
</dbReference>
<dbReference type="InterPro" id="IPR050428">
    <property type="entry name" value="TCS_sensor_his_kinase"/>
</dbReference>
<dbReference type="EMBL" id="SIJK02000012">
    <property type="protein sequence ID" value="MBP1465827.1"/>
    <property type="molecule type" value="Genomic_DNA"/>
</dbReference>
<comment type="catalytic activity">
    <reaction evidence="1">
        <text>ATP + protein L-histidine = ADP + protein N-phospho-L-histidine.</text>
        <dbReference type="EC" id="2.7.13.3"/>
    </reaction>
</comment>
<gene>
    <name evidence="14" type="ORF">EYB53_008925</name>
</gene>
<sequence>MSFRARLTLIYTVFFALALLLLGCGTYFAVRQALYAGVQRELSAATSQVRAIFNAGGLEPIRTPTGELRLFLRVEFIQIFNNPNLVAQIFRTDGELLDSTPNLGNRELPLPPEALLLGPEDVGTGYSVVREVGGLRIESLVTPLVLSGNEQVVGLVQISRPLRDVDLTLGVLTAMLISGSAIALLLTGLGATLIAGRVLRPIDELTRTAQGIVNAEDLAQRVPVPPHQDEFQRLTITINDLLARLEDLFTTQRRFVADVSHELRTPLAAMQGNLEVLDRGGLRDAELATEAVIDMRRETGRLIRMVNDLLLLAQSDAHVELRCELVELDTLVLEVYRELRPLAQGVHLRIGNEDQVTIKGDRDRLKQALLNLGVNALQYTPQGGSVTLSLEQRDGFACLSVADTGIGIEETELAHVFARFYRADQSRSRHSGGAGLGLSIVKRVAEAHQGYATVASQLGRGSTFAIWLPLAVQPDLVEARPVDETVQV</sequence>
<evidence type="ECO:0000256" key="6">
    <source>
        <dbReference type="ARBA" id="ARBA00022692"/>
    </source>
</evidence>
<evidence type="ECO:0000256" key="2">
    <source>
        <dbReference type="ARBA" id="ARBA00004370"/>
    </source>
</evidence>
<keyword evidence="6 11" id="KW-0812">Transmembrane</keyword>
<evidence type="ECO:0000256" key="5">
    <source>
        <dbReference type="ARBA" id="ARBA00022679"/>
    </source>
</evidence>
<organism evidence="14 15">
    <name type="scientific">Candidatus Chloroploca mongolica</name>
    <dbReference type="NCBI Taxonomy" id="2528176"/>
    <lineage>
        <taxon>Bacteria</taxon>
        <taxon>Bacillati</taxon>
        <taxon>Chloroflexota</taxon>
        <taxon>Chloroflexia</taxon>
        <taxon>Chloroflexales</taxon>
        <taxon>Chloroflexineae</taxon>
        <taxon>Oscillochloridaceae</taxon>
        <taxon>Candidatus Chloroploca</taxon>
    </lineage>
</organism>
<reference evidence="14 15" key="1">
    <citation type="submission" date="2021-03" db="EMBL/GenBank/DDBJ databases">
        <authorList>
            <person name="Grouzdev D.S."/>
        </authorList>
    </citation>
    <scope>NUCLEOTIDE SEQUENCE [LARGE SCALE GENOMIC DNA]</scope>
    <source>
        <strain evidence="14 15">M50-1</strain>
    </source>
</reference>
<dbReference type="InterPro" id="IPR004358">
    <property type="entry name" value="Sig_transdc_His_kin-like_C"/>
</dbReference>